<name>A0A7G9T915_PSEMX</name>
<dbReference type="RefSeq" id="WP_187572364.1">
    <property type="nucleotide sequence ID" value="NZ_CP060731.1"/>
</dbReference>
<gene>
    <name evidence="2" type="ORF">IAE60_11605</name>
</gene>
<organism evidence="2 3">
    <name type="scientific">Pseudoxanthomonas mexicana</name>
    <dbReference type="NCBI Taxonomy" id="128785"/>
    <lineage>
        <taxon>Bacteria</taxon>
        <taxon>Pseudomonadati</taxon>
        <taxon>Pseudomonadota</taxon>
        <taxon>Gammaproteobacteria</taxon>
        <taxon>Lysobacterales</taxon>
        <taxon>Lysobacteraceae</taxon>
        <taxon>Pseudoxanthomonas</taxon>
    </lineage>
</organism>
<accession>A0A7G9T915</accession>
<sequence>MPASYRPRVGRVTARRVSRPPPRRTAGAQLSQGEARQLYQAKLDVLRTGER</sequence>
<dbReference type="GeneID" id="81471622"/>
<proteinExistence type="predicted"/>
<evidence type="ECO:0000313" key="3">
    <source>
        <dbReference type="Proteomes" id="UP000515838"/>
    </source>
</evidence>
<protein>
    <submittedName>
        <fullName evidence="2">Uncharacterized protein</fullName>
    </submittedName>
</protein>
<dbReference type="EMBL" id="CP060731">
    <property type="protein sequence ID" value="QNN76590.1"/>
    <property type="molecule type" value="Genomic_DNA"/>
</dbReference>
<evidence type="ECO:0000313" key="2">
    <source>
        <dbReference type="EMBL" id="QNN76590.1"/>
    </source>
</evidence>
<dbReference type="Proteomes" id="UP000515838">
    <property type="component" value="Chromosome"/>
</dbReference>
<feature type="region of interest" description="Disordered" evidence="1">
    <location>
        <begin position="1"/>
        <end position="35"/>
    </location>
</feature>
<feature type="compositionally biased region" description="Basic residues" evidence="1">
    <location>
        <begin position="13"/>
        <end position="22"/>
    </location>
</feature>
<evidence type="ECO:0000256" key="1">
    <source>
        <dbReference type="SAM" id="MobiDB-lite"/>
    </source>
</evidence>
<reference evidence="2 3" key="1">
    <citation type="submission" date="2020-08" db="EMBL/GenBank/DDBJ databases">
        <title>Streptomycin Non-resistant strain, P. mexicana.</title>
        <authorList>
            <person name="Ganesh-Kumar S."/>
            <person name="Zhe T."/>
            <person name="Yu Z."/>
            <person name="Min Y."/>
        </authorList>
    </citation>
    <scope>NUCLEOTIDE SEQUENCE [LARGE SCALE GENOMIC DNA]</scope>
    <source>
        <strain evidence="2 3">GTZY2</strain>
    </source>
</reference>
<dbReference type="AlphaFoldDB" id="A0A7G9T915"/>